<reference evidence="2" key="4">
    <citation type="submission" date="2019-03" db="UniProtKB">
        <authorList>
            <consortium name="EnsemblPlants"/>
        </authorList>
    </citation>
    <scope>IDENTIFICATION</scope>
</reference>
<dbReference type="EnsemblPlants" id="AET7Gv20869300.37">
    <property type="protein sequence ID" value="AET7Gv20869300.37"/>
    <property type="gene ID" value="AET7Gv20869300"/>
</dbReference>
<evidence type="ECO:0000313" key="2">
    <source>
        <dbReference type="EnsemblPlants" id="AET7Gv20869300.37"/>
    </source>
</evidence>
<proteinExistence type="predicted"/>
<organism evidence="2 3">
    <name type="scientific">Aegilops tauschii subsp. strangulata</name>
    <name type="common">Goatgrass</name>
    <dbReference type="NCBI Taxonomy" id="200361"/>
    <lineage>
        <taxon>Eukaryota</taxon>
        <taxon>Viridiplantae</taxon>
        <taxon>Streptophyta</taxon>
        <taxon>Embryophyta</taxon>
        <taxon>Tracheophyta</taxon>
        <taxon>Spermatophyta</taxon>
        <taxon>Magnoliopsida</taxon>
        <taxon>Liliopsida</taxon>
        <taxon>Poales</taxon>
        <taxon>Poaceae</taxon>
        <taxon>BOP clade</taxon>
        <taxon>Pooideae</taxon>
        <taxon>Triticodae</taxon>
        <taxon>Triticeae</taxon>
        <taxon>Triticinae</taxon>
        <taxon>Aegilops</taxon>
    </lineage>
</organism>
<dbReference type="AlphaFoldDB" id="A0A453S9X0"/>
<reference evidence="2" key="5">
    <citation type="journal article" date="2021" name="G3 (Bethesda)">
        <title>Aegilops tauschii genome assembly Aet v5.0 features greater sequence contiguity and improved annotation.</title>
        <authorList>
            <person name="Wang L."/>
            <person name="Zhu T."/>
            <person name="Rodriguez J.C."/>
            <person name="Deal K.R."/>
            <person name="Dubcovsky J."/>
            <person name="McGuire P.E."/>
            <person name="Lux T."/>
            <person name="Spannagl M."/>
            <person name="Mayer K.F.X."/>
            <person name="Baldrich P."/>
            <person name="Meyers B.C."/>
            <person name="Huo N."/>
            <person name="Gu Y.Q."/>
            <person name="Zhou H."/>
            <person name="Devos K.M."/>
            <person name="Bennetzen J.L."/>
            <person name="Unver T."/>
            <person name="Budak H."/>
            <person name="Gulick P.J."/>
            <person name="Galiba G."/>
            <person name="Kalapos B."/>
            <person name="Nelson D.R."/>
            <person name="Li P."/>
            <person name="You F.M."/>
            <person name="Luo M.C."/>
            <person name="Dvorak J."/>
        </authorList>
    </citation>
    <scope>NUCLEOTIDE SEQUENCE [LARGE SCALE GENOMIC DNA]</scope>
    <source>
        <strain evidence="2">cv. AL8/78</strain>
    </source>
</reference>
<reference evidence="3" key="1">
    <citation type="journal article" date="2014" name="Science">
        <title>Ancient hybridizations among the ancestral genomes of bread wheat.</title>
        <authorList>
            <consortium name="International Wheat Genome Sequencing Consortium,"/>
            <person name="Marcussen T."/>
            <person name="Sandve S.R."/>
            <person name="Heier L."/>
            <person name="Spannagl M."/>
            <person name="Pfeifer M."/>
            <person name="Jakobsen K.S."/>
            <person name="Wulff B.B."/>
            <person name="Steuernagel B."/>
            <person name="Mayer K.F."/>
            <person name="Olsen O.A."/>
        </authorList>
    </citation>
    <scope>NUCLEOTIDE SEQUENCE [LARGE SCALE GENOMIC DNA]</scope>
    <source>
        <strain evidence="3">cv. AL8/78</strain>
    </source>
</reference>
<reference evidence="2" key="3">
    <citation type="journal article" date="2017" name="Nature">
        <title>Genome sequence of the progenitor of the wheat D genome Aegilops tauschii.</title>
        <authorList>
            <person name="Luo M.C."/>
            <person name="Gu Y.Q."/>
            <person name="Puiu D."/>
            <person name="Wang H."/>
            <person name="Twardziok S.O."/>
            <person name="Deal K.R."/>
            <person name="Huo N."/>
            <person name="Zhu T."/>
            <person name="Wang L."/>
            <person name="Wang Y."/>
            <person name="McGuire P.E."/>
            <person name="Liu S."/>
            <person name="Long H."/>
            <person name="Ramasamy R.K."/>
            <person name="Rodriguez J.C."/>
            <person name="Van S.L."/>
            <person name="Yuan L."/>
            <person name="Wang Z."/>
            <person name="Xia Z."/>
            <person name="Xiao L."/>
            <person name="Anderson O.D."/>
            <person name="Ouyang S."/>
            <person name="Liang Y."/>
            <person name="Zimin A.V."/>
            <person name="Pertea G."/>
            <person name="Qi P."/>
            <person name="Bennetzen J.L."/>
            <person name="Dai X."/>
            <person name="Dawson M.W."/>
            <person name="Muller H.G."/>
            <person name="Kugler K."/>
            <person name="Rivarola-Duarte L."/>
            <person name="Spannagl M."/>
            <person name="Mayer K.F.X."/>
            <person name="Lu F.H."/>
            <person name="Bevan M.W."/>
            <person name="Leroy P."/>
            <person name="Li P."/>
            <person name="You F.M."/>
            <person name="Sun Q."/>
            <person name="Liu Z."/>
            <person name="Lyons E."/>
            <person name="Wicker T."/>
            <person name="Salzberg S.L."/>
            <person name="Devos K.M."/>
            <person name="Dvorak J."/>
        </authorList>
    </citation>
    <scope>NUCLEOTIDE SEQUENCE [LARGE SCALE GENOMIC DNA]</scope>
    <source>
        <strain evidence="2">cv. AL8/78</strain>
    </source>
</reference>
<evidence type="ECO:0000256" key="1">
    <source>
        <dbReference type="SAM" id="MobiDB-lite"/>
    </source>
</evidence>
<reference evidence="3" key="2">
    <citation type="journal article" date="2017" name="Nat. Plants">
        <title>The Aegilops tauschii genome reveals multiple impacts of transposons.</title>
        <authorList>
            <person name="Zhao G."/>
            <person name="Zou C."/>
            <person name="Li K."/>
            <person name="Wang K."/>
            <person name="Li T."/>
            <person name="Gao L."/>
            <person name="Zhang X."/>
            <person name="Wang H."/>
            <person name="Yang Z."/>
            <person name="Liu X."/>
            <person name="Jiang W."/>
            <person name="Mao L."/>
            <person name="Kong X."/>
            <person name="Jiao Y."/>
            <person name="Jia J."/>
        </authorList>
    </citation>
    <scope>NUCLEOTIDE SEQUENCE [LARGE SCALE GENOMIC DNA]</scope>
    <source>
        <strain evidence="3">cv. AL8/78</strain>
    </source>
</reference>
<evidence type="ECO:0000313" key="3">
    <source>
        <dbReference type="Proteomes" id="UP000015105"/>
    </source>
</evidence>
<accession>A0A453S9X0</accession>
<protein>
    <submittedName>
        <fullName evidence="2">Uncharacterized protein</fullName>
    </submittedName>
</protein>
<dbReference type="Gramene" id="AET7Gv20869300.37">
    <property type="protein sequence ID" value="AET7Gv20869300.37"/>
    <property type="gene ID" value="AET7Gv20869300"/>
</dbReference>
<feature type="region of interest" description="Disordered" evidence="1">
    <location>
        <begin position="103"/>
        <end position="126"/>
    </location>
</feature>
<name>A0A453S9X0_AEGTS</name>
<sequence length="126" mass="13772">MGKVRSSFLSPSSFPACCAPEHGSPFFLDEQGLVRVCCQGPFLLRIGRPSSFSYISSKYSSEWKDVEPTRTAGDGGEEDTINGAVRTIHSSMRLARGDHWTAHGRRVPKSFTHETPMIDGAGPNQT</sequence>
<keyword evidence="3" id="KW-1185">Reference proteome</keyword>
<dbReference type="Proteomes" id="UP000015105">
    <property type="component" value="Chromosome 7D"/>
</dbReference>